<sequence length="245" mass="29039">MVMTTQPDWRALDDEALLDWRISDLGLRMEGTVAGCITQLYKELGAKNLALMPPCHIGDEWFCPEGCAAIFIPFYLFDDRLRKLELKQILEVEGGTREECMKLLRHEAGHAYSFAYKLQRKKKWQQQFGLASQEYPETYRPRRYSKSYVIHLDDWYAQMHPDEDWAETFAVWLTPGEDWREQYDGWPALRKLEYVDELMCKLEGREPTCLAPYRASLESSLRIKLKTYYRRKQKAYAESFTDLFD</sequence>
<feature type="non-terminal residue" evidence="1">
    <location>
        <position position="245"/>
    </location>
</feature>
<dbReference type="AlphaFoldDB" id="A0A382FTT6"/>
<dbReference type="InterPro" id="IPR031321">
    <property type="entry name" value="UCP012641"/>
</dbReference>
<protein>
    <recommendedName>
        <fullName evidence="2">Zinc-binding metallo-peptidase</fullName>
    </recommendedName>
</protein>
<proteinExistence type="predicted"/>
<dbReference type="EMBL" id="UINC01051851">
    <property type="protein sequence ID" value="SVB66488.1"/>
    <property type="molecule type" value="Genomic_DNA"/>
</dbReference>
<gene>
    <name evidence="1" type="ORF">METZ01_LOCUS219342</name>
</gene>
<dbReference type="Gene3D" id="3.40.390.70">
    <property type="match status" value="1"/>
</dbReference>
<organism evidence="1">
    <name type="scientific">marine metagenome</name>
    <dbReference type="NCBI Taxonomy" id="408172"/>
    <lineage>
        <taxon>unclassified sequences</taxon>
        <taxon>metagenomes</taxon>
        <taxon>ecological metagenomes</taxon>
    </lineage>
</organism>
<dbReference type="Pfam" id="PF15887">
    <property type="entry name" value="Peptidase_Mx"/>
    <property type="match status" value="1"/>
</dbReference>
<evidence type="ECO:0008006" key="2">
    <source>
        <dbReference type="Google" id="ProtNLM"/>
    </source>
</evidence>
<name>A0A382FTT6_9ZZZZ</name>
<reference evidence="1" key="1">
    <citation type="submission" date="2018-05" db="EMBL/GenBank/DDBJ databases">
        <authorList>
            <person name="Lanie J.A."/>
            <person name="Ng W.-L."/>
            <person name="Kazmierczak K.M."/>
            <person name="Andrzejewski T.M."/>
            <person name="Davidsen T.M."/>
            <person name="Wayne K.J."/>
            <person name="Tettelin H."/>
            <person name="Glass J.I."/>
            <person name="Rusch D."/>
            <person name="Podicherti R."/>
            <person name="Tsui H.-C.T."/>
            <person name="Winkler M.E."/>
        </authorList>
    </citation>
    <scope>NUCLEOTIDE SEQUENCE</scope>
</reference>
<accession>A0A382FTT6</accession>
<evidence type="ECO:0000313" key="1">
    <source>
        <dbReference type="EMBL" id="SVB66488.1"/>
    </source>
</evidence>